<keyword evidence="5" id="KW-0804">Transcription</keyword>
<dbReference type="GO" id="GO:0034244">
    <property type="term" value="P:negative regulation of transcription elongation by RNA polymerase II"/>
    <property type="evidence" value="ECO:0007669"/>
    <property type="project" value="InterPro"/>
</dbReference>
<dbReference type="Proteomes" id="UP001457282">
    <property type="component" value="Unassembled WGS sequence"/>
</dbReference>
<evidence type="ECO:0000259" key="7">
    <source>
        <dbReference type="Pfam" id="PF23121"/>
    </source>
</evidence>
<accession>A0AAW1X9G4</accession>
<evidence type="ECO:0000256" key="4">
    <source>
        <dbReference type="ARBA" id="ARBA00023015"/>
    </source>
</evidence>
<comment type="caution">
    <text evidence="8">The sequence shown here is derived from an EMBL/GenBank/DDBJ whole genome shotgun (WGS) entry which is preliminary data.</text>
</comment>
<organism evidence="8 9">
    <name type="scientific">Rubus argutus</name>
    <name type="common">Southern blackberry</name>
    <dbReference type="NCBI Taxonomy" id="59490"/>
    <lineage>
        <taxon>Eukaryota</taxon>
        <taxon>Viridiplantae</taxon>
        <taxon>Streptophyta</taxon>
        <taxon>Embryophyta</taxon>
        <taxon>Tracheophyta</taxon>
        <taxon>Spermatophyta</taxon>
        <taxon>Magnoliopsida</taxon>
        <taxon>eudicotyledons</taxon>
        <taxon>Gunneridae</taxon>
        <taxon>Pentapetalae</taxon>
        <taxon>rosids</taxon>
        <taxon>fabids</taxon>
        <taxon>Rosales</taxon>
        <taxon>Rosaceae</taxon>
        <taxon>Rosoideae</taxon>
        <taxon>Rosoideae incertae sedis</taxon>
        <taxon>Rubus</taxon>
    </lineage>
</organism>
<evidence type="ECO:0000256" key="5">
    <source>
        <dbReference type="ARBA" id="ARBA00023163"/>
    </source>
</evidence>
<keyword evidence="3" id="KW-0862">Zinc</keyword>
<feature type="region of interest" description="Disordered" evidence="6">
    <location>
        <begin position="36"/>
        <end position="77"/>
    </location>
</feature>
<dbReference type="Pfam" id="PF23121">
    <property type="entry name" value="SPOC_AIPP2"/>
    <property type="match status" value="1"/>
</dbReference>
<keyword evidence="4" id="KW-0805">Transcription regulation</keyword>
<evidence type="ECO:0000256" key="3">
    <source>
        <dbReference type="ARBA" id="ARBA00022833"/>
    </source>
</evidence>
<sequence length="506" mass="56757">MFIACGLIPPWLRDWDPHNWVCESCEQGNGMLSQKSSIKEDTLESSAVRGHYDRRHSAGPSRSCKDSGWQAHSKRQKPVVNGKVRFITNEEVRRLSLADMPQKTAFGYKIGTPKSPVSRVKANPSIIRSEIAMPRRHDRPPKMQSISKLNQQACQNLKHSQEKRAPGTPTKGHIIFEQPMDALVLSQRVETSTRMTVEEPNKFSCTPSTSRHSSLNMSYGGNTSAAEHNHSDDEERDLLNMFPSLHLYRSSLPALHATWKGGFIIFDAETPAEFVGGFQARAPCTVHCKAYELSHKMPPVLQANLLPRSLLWADPFQDECPDLRDVGLYFFPDDNIAGSSETYALLFEVMNTQSSVMRIYFDGVDAVDLLIFTSKQLHLDSLNTVTSPRTENFLWGIFRDKNHCRADMDDNGTTVDMEVDMVGGKMVGTVDVVVQKDSSSPCRRSDVVVSKDSSTPCNRPEPIMNVVQQLLTIKKEEHSTYQTRLRVLDSTIKELLGFNSEGHSAS</sequence>
<dbReference type="EMBL" id="JBEDUW010000004">
    <property type="protein sequence ID" value="KAK9933139.1"/>
    <property type="molecule type" value="Genomic_DNA"/>
</dbReference>
<dbReference type="PANTHER" id="PTHR33304">
    <property type="match status" value="1"/>
</dbReference>
<evidence type="ECO:0000256" key="1">
    <source>
        <dbReference type="ARBA" id="ARBA00022723"/>
    </source>
</evidence>
<keyword evidence="1" id="KW-0479">Metal-binding</keyword>
<dbReference type="InterPro" id="IPR049914">
    <property type="entry name" value="PHD1-3/5-6"/>
</dbReference>
<dbReference type="GO" id="GO:0140566">
    <property type="term" value="F:histone reader activity"/>
    <property type="evidence" value="ECO:0007669"/>
    <property type="project" value="InterPro"/>
</dbReference>
<evidence type="ECO:0000256" key="2">
    <source>
        <dbReference type="ARBA" id="ARBA00022771"/>
    </source>
</evidence>
<protein>
    <recommendedName>
        <fullName evidence="7">AIPP2-like SPOC-like domain-containing protein</fullName>
    </recommendedName>
</protein>
<proteinExistence type="predicted"/>
<evidence type="ECO:0000313" key="8">
    <source>
        <dbReference type="EMBL" id="KAK9933139.1"/>
    </source>
</evidence>
<feature type="region of interest" description="Disordered" evidence="6">
    <location>
        <begin position="198"/>
        <end position="232"/>
    </location>
</feature>
<evidence type="ECO:0000256" key="6">
    <source>
        <dbReference type="SAM" id="MobiDB-lite"/>
    </source>
</evidence>
<dbReference type="GO" id="GO:0008270">
    <property type="term" value="F:zinc ion binding"/>
    <property type="evidence" value="ECO:0007669"/>
    <property type="project" value="UniProtKB-KW"/>
</dbReference>
<reference evidence="8 9" key="1">
    <citation type="journal article" date="2023" name="G3 (Bethesda)">
        <title>A chromosome-length genome assembly and annotation of blackberry (Rubus argutus, cv. 'Hillquist').</title>
        <authorList>
            <person name="Bruna T."/>
            <person name="Aryal R."/>
            <person name="Dudchenko O."/>
            <person name="Sargent D.J."/>
            <person name="Mead D."/>
            <person name="Buti M."/>
            <person name="Cavallini A."/>
            <person name="Hytonen T."/>
            <person name="Andres J."/>
            <person name="Pham M."/>
            <person name="Weisz D."/>
            <person name="Mascagni F."/>
            <person name="Usai G."/>
            <person name="Natali L."/>
            <person name="Bassil N."/>
            <person name="Fernandez G.E."/>
            <person name="Lomsadze A."/>
            <person name="Armour M."/>
            <person name="Olukolu B."/>
            <person name="Poorten T."/>
            <person name="Britton C."/>
            <person name="Davik J."/>
            <person name="Ashrafi H."/>
            <person name="Aiden E.L."/>
            <person name="Borodovsky M."/>
            <person name="Worthington M."/>
        </authorList>
    </citation>
    <scope>NUCLEOTIDE SEQUENCE [LARGE SCALE GENOMIC DNA]</scope>
    <source>
        <strain evidence="8">PI 553951</strain>
    </source>
</reference>
<name>A0AAW1X9G4_RUBAR</name>
<keyword evidence="2" id="KW-0863">Zinc-finger</keyword>
<keyword evidence="9" id="KW-1185">Reference proteome</keyword>
<feature type="compositionally biased region" description="Polar residues" evidence="6">
    <location>
        <begin position="203"/>
        <end position="226"/>
    </location>
</feature>
<dbReference type="AlphaFoldDB" id="A0AAW1X9G4"/>
<evidence type="ECO:0000313" key="9">
    <source>
        <dbReference type="Proteomes" id="UP001457282"/>
    </source>
</evidence>
<gene>
    <name evidence="8" type="ORF">M0R45_020347</name>
</gene>
<dbReference type="PANTHER" id="PTHR33304:SF36">
    <property type="entry name" value="GB|AAF26970.1-RELATED"/>
    <property type="match status" value="1"/>
</dbReference>
<dbReference type="InterPro" id="IPR056280">
    <property type="entry name" value="AIPP2-like_SPOC"/>
</dbReference>
<feature type="domain" description="AIPP2-like SPOC-like" evidence="7">
    <location>
        <begin position="259"/>
        <end position="398"/>
    </location>
</feature>